<feature type="compositionally biased region" description="Polar residues" evidence="1">
    <location>
        <begin position="25"/>
        <end position="41"/>
    </location>
</feature>
<sequence>MRPPFHLGRFFALLNPCPAEKLPLRQTTPSRSGTFSPTQNDFTKRRNAGCTDYFCPVFKMTRIAANKGSNNISVQFMRSSSPVCFHSVHRKIRDV</sequence>
<comment type="caution">
    <text evidence="2">The sequence shown here is derived from an EMBL/GenBank/DDBJ whole genome shotgun (WGS) entry which is preliminary data.</text>
</comment>
<reference evidence="2" key="1">
    <citation type="submission" date="2016-01" db="EMBL/GenBank/DDBJ databases">
        <authorList>
            <person name="Regsiter A."/>
            <person name="william w."/>
        </authorList>
    </citation>
    <scope>NUCLEOTIDE SEQUENCE</scope>
    <source>
        <strain evidence="2">NCPPB 1641</strain>
    </source>
</reference>
<organism evidence="2 3">
    <name type="scientific">Agrobacterium deltaense NCPPB 1641</name>
    <dbReference type="NCBI Taxonomy" id="1183425"/>
    <lineage>
        <taxon>Bacteria</taxon>
        <taxon>Pseudomonadati</taxon>
        <taxon>Pseudomonadota</taxon>
        <taxon>Alphaproteobacteria</taxon>
        <taxon>Hyphomicrobiales</taxon>
        <taxon>Rhizobiaceae</taxon>
        <taxon>Rhizobium/Agrobacterium group</taxon>
        <taxon>Agrobacterium</taxon>
    </lineage>
</organism>
<evidence type="ECO:0000313" key="2">
    <source>
        <dbReference type="EMBL" id="CVI55575.1"/>
    </source>
</evidence>
<dbReference type="AlphaFoldDB" id="A0A1S7TLR5"/>
<evidence type="ECO:0000313" key="3">
    <source>
        <dbReference type="Proteomes" id="UP000192140"/>
    </source>
</evidence>
<proteinExistence type="predicted"/>
<keyword evidence="3" id="KW-1185">Reference proteome</keyword>
<dbReference type="Proteomes" id="UP000192140">
    <property type="component" value="Unassembled WGS sequence"/>
</dbReference>
<protein>
    <submittedName>
        <fullName evidence="2">Uncharacterized protein</fullName>
    </submittedName>
</protein>
<evidence type="ECO:0000256" key="1">
    <source>
        <dbReference type="SAM" id="MobiDB-lite"/>
    </source>
</evidence>
<gene>
    <name evidence="2" type="ORF">AGR7A_Cc210107</name>
</gene>
<feature type="region of interest" description="Disordered" evidence="1">
    <location>
        <begin position="22"/>
        <end position="41"/>
    </location>
</feature>
<name>A0A1S7TLR5_9HYPH</name>
<accession>A0A1S7TLR5</accession>
<dbReference type="EMBL" id="FCNP01000014">
    <property type="protein sequence ID" value="CVI55575.1"/>
    <property type="molecule type" value="Genomic_DNA"/>
</dbReference>